<gene>
    <name evidence="3" type="ORF">APZ18_05660</name>
</gene>
<dbReference type="GO" id="GO:0003676">
    <property type="term" value="F:nucleic acid binding"/>
    <property type="evidence" value="ECO:0007669"/>
    <property type="project" value="InterPro"/>
</dbReference>
<dbReference type="InterPro" id="IPR038763">
    <property type="entry name" value="DHH_sf"/>
</dbReference>
<feature type="domain" description="DDH" evidence="1">
    <location>
        <begin position="13"/>
        <end position="176"/>
    </location>
</feature>
<evidence type="ECO:0000313" key="4">
    <source>
        <dbReference type="Proteomes" id="UP000050833"/>
    </source>
</evidence>
<organism evidence="3 4">
    <name type="scientific">Butyribacter intestini</name>
    <dbReference type="NCBI Taxonomy" id="1703332"/>
    <lineage>
        <taxon>Bacteria</taxon>
        <taxon>Bacillati</taxon>
        <taxon>Bacillota</taxon>
        <taxon>Clostridia</taxon>
        <taxon>Lachnospirales</taxon>
        <taxon>Lachnospiraceae</taxon>
        <taxon>Butyribacter</taxon>
    </lineage>
</organism>
<dbReference type="EMBL" id="LLKB01000001">
    <property type="protein sequence ID" value="KQC86653.1"/>
    <property type="molecule type" value="Genomic_DNA"/>
</dbReference>
<dbReference type="AlphaFoldDB" id="A0AAW3JVS7"/>
<dbReference type="RefSeq" id="WP_055942439.1">
    <property type="nucleotide sequence ID" value="NZ_JAQDCV010000001.1"/>
</dbReference>
<feature type="domain" description="DHHA1" evidence="2">
    <location>
        <begin position="239"/>
        <end position="321"/>
    </location>
</feature>
<dbReference type="InterPro" id="IPR001667">
    <property type="entry name" value="DDH_dom"/>
</dbReference>
<name>A0AAW3JVS7_9FIRM</name>
<dbReference type="PANTHER" id="PTHR47618">
    <property type="entry name" value="BIFUNCTIONAL OLIGORIBONUCLEASE AND PAP PHOSPHATASE NRNA"/>
    <property type="match status" value="1"/>
</dbReference>
<comment type="caution">
    <text evidence="3">The sequence shown here is derived from an EMBL/GenBank/DDBJ whole genome shotgun (WGS) entry which is preliminary data.</text>
</comment>
<proteinExistence type="predicted"/>
<protein>
    <submittedName>
        <fullName evidence="3">Uncharacterized protein</fullName>
    </submittedName>
</protein>
<dbReference type="Pfam" id="PF01368">
    <property type="entry name" value="DHH"/>
    <property type="match status" value="1"/>
</dbReference>
<evidence type="ECO:0000259" key="2">
    <source>
        <dbReference type="Pfam" id="PF02272"/>
    </source>
</evidence>
<dbReference type="Gene3D" id="3.10.310.30">
    <property type="match status" value="1"/>
</dbReference>
<dbReference type="Pfam" id="PF02272">
    <property type="entry name" value="DHHA1"/>
    <property type="match status" value="1"/>
</dbReference>
<dbReference type="Proteomes" id="UP000050833">
    <property type="component" value="Unassembled WGS sequence"/>
</dbReference>
<dbReference type="SUPFAM" id="SSF64182">
    <property type="entry name" value="DHH phosphoesterases"/>
    <property type="match status" value="1"/>
</dbReference>
<evidence type="ECO:0000313" key="3">
    <source>
        <dbReference type="EMBL" id="KQC86653.1"/>
    </source>
</evidence>
<dbReference type="PANTHER" id="PTHR47618:SF1">
    <property type="entry name" value="BIFUNCTIONAL OLIGORIBONUCLEASE AND PAP PHOSPHATASE NRNA"/>
    <property type="match status" value="1"/>
</dbReference>
<accession>A0AAW3JVS7</accession>
<dbReference type="Gene3D" id="3.90.1640.10">
    <property type="entry name" value="inorganic pyrophosphatase (n-terminal core)"/>
    <property type="match status" value="1"/>
</dbReference>
<keyword evidence="4" id="KW-1185">Reference proteome</keyword>
<reference evidence="3 4" key="1">
    <citation type="submission" date="2015-10" db="EMBL/GenBank/DDBJ databases">
        <title>Butyribacter intestini gen. nov., sp. nov., a butyric acid-producing bacterium of the family Lachnospiraceae isolated from the human faeces.</title>
        <authorList>
            <person name="Zou Y."/>
            <person name="Xue W."/>
            <person name="Luo G."/>
            <person name="Lv M."/>
        </authorList>
    </citation>
    <scope>NUCLEOTIDE SEQUENCE [LARGE SCALE GENOMIC DNA]</scope>
    <source>
        <strain evidence="3 4">TF01-11</strain>
    </source>
</reference>
<sequence length="341" mass="38494">MNELNKAIDEAKKIIIAGHVRPDGDCIGACVALQRYIKRFYPKKNVYVYIETVPEVFQFMDDKKDIFSNSVPQDKFDLFIALDCSSPDRLGDAQKAFYNAKSTMCIDHHISNRCYAGVNIVEADASSTCEVLYCLMSEDEKFSNSLNKANITDAILSLENDKKLEFEIARALYIGIIFDTGVFRYSNTSKKTMEIAGKLIETGIPFWKYIDECFLQRTYTQTQLLGRTLLASMRVMDGKCIVATITRRMMEFYEAKTEDIEGIIDQLRITQGVEVAILLHEIGDQEYKVSLRSNNYIDVSKIASFFGGGGHVKAAGFTMRGSAHDVVNNITGHIESQMFNK</sequence>
<evidence type="ECO:0000259" key="1">
    <source>
        <dbReference type="Pfam" id="PF01368"/>
    </source>
</evidence>
<dbReference type="InterPro" id="IPR003156">
    <property type="entry name" value="DHHA1_dom"/>
</dbReference>
<dbReference type="InterPro" id="IPR051319">
    <property type="entry name" value="Oligoribo/pAp-PDE_c-di-AMP_PDE"/>
</dbReference>